<dbReference type="Proteomes" id="UP001362999">
    <property type="component" value="Unassembled WGS sequence"/>
</dbReference>
<evidence type="ECO:0000256" key="1">
    <source>
        <dbReference type="SAM" id="Phobius"/>
    </source>
</evidence>
<evidence type="ECO:0000313" key="4">
    <source>
        <dbReference type="Proteomes" id="UP001362999"/>
    </source>
</evidence>
<protein>
    <recommendedName>
        <fullName evidence="2">DUF6534 domain-containing protein</fullName>
    </recommendedName>
</protein>
<feature type="domain" description="DUF6534" evidence="2">
    <location>
        <begin position="192"/>
        <end position="277"/>
    </location>
</feature>
<reference evidence="3 4" key="1">
    <citation type="journal article" date="2024" name="J Genomics">
        <title>Draft genome sequencing and assembly of Favolaschia claudopus CIRM-BRFM 2984 isolated from oak limbs.</title>
        <authorList>
            <person name="Navarro D."/>
            <person name="Drula E."/>
            <person name="Chaduli D."/>
            <person name="Cazenave R."/>
            <person name="Ahrendt S."/>
            <person name="Wang J."/>
            <person name="Lipzen A."/>
            <person name="Daum C."/>
            <person name="Barry K."/>
            <person name="Grigoriev I.V."/>
            <person name="Favel A."/>
            <person name="Rosso M.N."/>
            <person name="Martin F."/>
        </authorList>
    </citation>
    <scope>NUCLEOTIDE SEQUENCE [LARGE SCALE GENOMIC DNA]</scope>
    <source>
        <strain evidence="3 4">CIRM-BRFM 2984</strain>
    </source>
</reference>
<organism evidence="3 4">
    <name type="scientific">Favolaschia claudopus</name>
    <dbReference type="NCBI Taxonomy" id="2862362"/>
    <lineage>
        <taxon>Eukaryota</taxon>
        <taxon>Fungi</taxon>
        <taxon>Dikarya</taxon>
        <taxon>Basidiomycota</taxon>
        <taxon>Agaricomycotina</taxon>
        <taxon>Agaricomycetes</taxon>
        <taxon>Agaricomycetidae</taxon>
        <taxon>Agaricales</taxon>
        <taxon>Marasmiineae</taxon>
        <taxon>Mycenaceae</taxon>
        <taxon>Favolaschia</taxon>
    </lineage>
</organism>
<dbReference type="PANTHER" id="PTHR40465">
    <property type="entry name" value="CHROMOSOME 1, WHOLE GENOME SHOTGUN SEQUENCE"/>
    <property type="match status" value="1"/>
</dbReference>
<proteinExistence type="predicted"/>
<feature type="transmembrane region" description="Helical" evidence="1">
    <location>
        <begin position="103"/>
        <end position="122"/>
    </location>
</feature>
<accession>A0AAW0B7U8</accession>
<dbReference type="EMBL" id="JAWWNJ010000037">
    <property type="protein sequence ID" value="KAK7022243.1"/>
    <property type="molecule type" value="Genomic_DNA"/>
</dbReference>
<dbReference type="InterPro" id="IPR045339">
    <property type="entry name" value="DUF6534"/>
</dbReference>
<dbReference type="PANTHER" id="PTHR40465:SF1">
    <property type="entry name" value="DUF6534 DOMAIN-CONTAINING PROTEIN"/>
    <property type="match status" value="1"/>
</dbReference>
<feature type="transmembrane region" description="Helical" evidence="1">
    <location>
        <begin position="252"/>
        <end position="273"/>
    </location>
</feature>
<keyword evidence="1" id="KW-0812">Transmembrane</keyword>
<feature type="transmembrane region" description="Helical" evidence="1">
    <location>
        <begin position="61"/>
        <end position="83"/>
    </location>
</feature>
<feature type="transmembrane region" description="Helical" evidence="1">
    <location>
        <begin position="27"/>
        <end position="49"/>
    </location>
</feature>
<gene>
    <name evidence="3" type="ORF">R3P38DRAFT_1112551</name>
</gene>
<dbReference type="Pfam" id="PF20152">
    <property type="entry name" value="DUF6534"/>
    <property type="match status" value="1"/>
</dbReference>
<name>A0AAW0B7U8_9AGAR</name>
<sequence>MFRETSLSALFLPTMSSSGIESITVPLLLGTLLDFLLCGTLLVQTYAYYISFPKDPLIFKFLVCFVLVTAIAYACLNASDVVFWFATSFSNPLHFTQRRFSKFYIPILTVVVATLVQACFCVRITVIRKAAWPISLLIAVISLAQLVAGVTSGTLAFIEDNQPDSSLPGTTAPQLHQHVRAILIPIWIVGGATADILIAITMTVLLSTATVNESTQSLANKIIRLVLETNSCTAATAIIGVVLYFALPPTNLYLYVPTLALIGLYANTLLVTLNNRAIILRAREQRPMKWGQRSPATSDMAPLRRGLVVLEEIEDAV</sequence>
<feature type="transmembrane region" description="Helical" evidence="1">
    <location>
        <begin position="178"/>
        <end position="205"/>
    </location>
</feature>
<keyword evidence="1" id="KW-1133">Transmembrane helix</keyword>
<feature type="transmembrane region" description="Helical" evidence="1">
    <location>
        <begin position="134"/>
        <end position="158"/>
    </location>
</feature>
<keyword evidence="1" id="KW-0472">Membrane</keyword>
<evidence type="ECO:0000259" key="2">
    <source>
        <dbReference type="Pfam" id="PF20152"/>
    </source>
</evidence>
<evidence type="ECO:0000313" key="3">
    <source>
        <dbReference type="EMBL" id="KAK7022243.1"/>
    </source>
</evidence>
<dbReference type="AlphaFoldDB" id="A0AAW0B7U8"/>
<comment type="caution">
    <text evidence="3">The sequence shown here is derived from an EMBL/GenBank/DDBJ whole genome shotgun (WGS) entry which is preliminary data.</text>
</comment>
<feature type="transmembrane region" description="Helical" evidence="1">
    <location>
        <begin position="225"/>
        <end position="246"/>
    </location>
</feature>
<keyword evidence="4" id="KW-1185">Reference proteome</keyword>